<evidence type="ECO:0000313" key="3">
    <source>
        <dbReference type="Proteomes" id="UP001479290"/>
    </source>
</evidence>
<comment type="caution">
    <text evidence="2">The sequence shown here is derived from an EMBL/GenBank/DDBJ whole genome shotgun (WGS) entry which is preliminary data.</text>
</comment>
<organism evidence="2 3">
    <name type="scientific">Culter alburnus</name>
    <name type="common">Topmouth culter</name>
    <dbReference type="NCBI Taxonomy" id="194366"/>
    <lineage>
        <taxon>Eukaryota</taxon>
        <taxon>Metazoa</taxon>
        <taxon>Chordata</taxon>
        <taxon>Craniata</taxon>
        <taxon>Vertebrata</taxon>
        <taxon>Euteleostomi</taxon>
        <taxon>Actinopterygii</taxon>
        <taxon>Neopterygii</taxon>
        <taxon>Teleostei</taxon>
        <taxon>Ostariophysi</taxon>
        <taxon>Cypriniformes</taxon>
        <taxon>Xenocyprididae</taxon>
        <taxon>Xenocypridinae</taxon>
        <taxon>Culter</taxon>
    </lineage>
</organism>
<dbReference type="EMBL" id="JAWDJR010000016">
    <property type="protein sequence ID" value="KAK9961325.1"/>
    <property type="molecule type" value="Genomic_DNA"/>
</dbReference>
<gene>
    <name evidence="2" type="ORF">ABG768_009118</name>
</gene>
<keyword evidence="3" id="KW-1185">Reference proteome</keyword>
<reference evidence="2 3" key="1">
    <citation type="submission" date="2024-05" db="EMBL/GenBank/DDBJ databases">
        <title>A high-quality chromosomal-level genome assembly of Topmouth culter (Culter alburnus).</title>
        <authorList>
            <person name="Zhao H."/>
        </authorList>
    </citation>
    <scope>NUCLEOTIDE SEQUENCE [LARGE SCALE GENOMIC DNA]</scope>
    <source>
        <strain evidence="2">CATC2023</strain>
        <tissue evidence="2">Muscle</tissue>
    </source>
</reference>
<evidence type="ECO:0000313" key="2">
    <source>
        <dbReference type="EMBL" id="KAK9961325.1"/>
    </source>
</evidence>
<protein>
    <submittedName>
        <fullName evidence="2">Uncharacterized protein</fullName>
    </submittedName>
</protein>
<sequence length="101" mass="11262">MIEFFVRRDRNKNLEDKTSGGREGAKGDVKTGRRGGEAEVQEGFLVPPLEQKISLKLVNVQTAFICRGRGSLQNLTPPHPLRARHPLGSVHYHRCLSGTWG</sequence>
<proteinExistence type="predicted"/>
<feature type="region of interest" description="Disordered" evidence="1">
    <location>
        <begin position="1"/>
        <end position="39"/>
    </location>
</feature>
<accession>A0AAW1ZJ62</accession>
<evidence type="ECO:0000256" key="1">
    <source>
        <dbReference type="SAM" id="MobiDB-lite"/>
    </source>
</evidence>
<feature type="compositionally biased region" description="Basic and acidic residues" evidence="1">
    <location>
        <begin position="1"/>
        <end position="37"/>
    </location>
</feature>
<dbReference type="AlphaFoldDB" id="A0AAW1ZJ62"/>
<dbReference type="Proteomes" id="UP001479290">
    <property type="component" value="Unassembled WGS sequence"/>
</dbReference>
<name>A0AAW1ZJ62_CULAL</name>